<evidence type="ECO:0000313" key="3">
    <source>
        <dbReference type="Proteomes" id="UP001292084"/>
    </source>
</evidence>
<comment type="caution">
    <text evidence="2">The sequence shown here is derived from an EMBL/GenBank/DDBJ whole genome shotgun (WGS) entry which is preliminary data.</text>
</comment>
<organism evidence="2 3">
    <name type="scientific">Jeotgalibacillus haloalkalitolerans</name>
    <dbReference type="NCBI Taxonomy" id="3104292"/>
    <lineage>
        <taxon>Bacteria</taxon>
        <taxon>Bacillati</taxon>
        <taxon>Bacillota</taxon>
        <taxon>Bacilli</taxon>
        <taxon>Bacillales</taxon>
        <taxon>Caryophanaceae</taxon>
        <taxon>Jeotgalibacillus</taxon>
    </lineage>
</organism>
<feature type="transmembrane region" description="Helical" evidence="1">
    <location>
        <begin position="136"/>
        <end position="154"/>
    </location>
</feature>
<feature type="transmembrane region" description="Helical" evidence="1">
    <location>
        <begin position="108"/>
        <end position="130"/>
    </location>
</feature>
<evidence type="ECO:0008006" key="4">
    <source>
        <dbReference type="Google" id="ProtNLM"/>
    </source>
</evidence>
<accession>A0ABU5KM00</accession>
<name>A0ABU5KM00_9BACL</name>
<keyword evidence="1" id="KW-0472">Membrane</keyword>
<dbReference type="Proteomes" id="UP001292084">
    <property type="component" value="Unassembled WGS sequence"/>
</dbReference>
<feature type="transmembrane region" description="Helical" evidence="1">
    <location>
        <begin position="55"/>
        <end position="73"/>
    </location>
</feature>
<reference evidence="2 3" key="1">
    <citation type="submission" date="2023-12" db="EMBL/GenBank/DDBJ databases">
        <title>Jeotgalibacillus haloalkaliphilus sp. nov., a novel salt-tolerant bacteria, isolated from the estuary of the Fenhe River into the Yellow River.</title>
        <authorList>
            <person name="Li Y."/>
        </authorList>
    </citation>
    <scope>NUCLEOTIDE SEQUENCE [LARGE SCALE GENOMIC DNA]</scope>
    <source>
        <strain evidence="2 3">HH7-29</strain>
    </source>
</reference>
<evidence type="ECO:0000256" key="1">
    <source>
        <dbReference type="SAM" id="Phobius"/>
    </source>
</evidence>
<evidence type="ECO:0000313" key="2">
    <source>
        <dbReference type="EMBL" id="MDZ5712195.1"/>
    </source>
</evidence>
<gene>
    <name evidence="2" type="ORF">UFB30_08130</name>
</gene>
<feature type="transmembrane region" description="Helical" evidence="1">
    <location>
        <begin position="79"/>
        <end position="96"/>
    </location>
</feature>
<proteinExistence type="predicted"/>
<dbReference type="RefSeq" id="WP_322421173.1">
    <property type="nucleotide sequence ID" value="NZ_JAXQNN010000002.1"/>
</dbReference>
<keyword evidence="1" id="KW-1133">Transmembrane helix</keyword>
<feature type="transmembrane region" description="Helical" evidence="1">
    <location>
        <begin position="159"/>
        <end position="175"/>
    </location>
</feature>
<keyword evidence="1" id="KW-0812">Transmembrane</keyword>
<protein>
    <recommendedName>
        <fullName evidence="4">DUF2157 domain-containing protein</fullName>
    </recommendedName>
</protein>
<sequence length="176" mass="19790">MDKRRKETIVNEINYWKQNKLLPDSYCDFLMNLYTSGEGEFEEVKELKHKQRKNVIVAGFSLAGGLLAVIALLFGELALVIQALISILISAGIMIVSFRPGTSPLVKIFSRIISAFIILLFSIELWRTYYVNQVNALYLIIGLQCLAWAIGGFFTKQHYFTVSGALGAGVLLFLYL</sequence>
<keyword evidence="3" id="KW-1185">Reference proteome</keyword>
<dbReference type="EMBL" id="JAXQNN010000002">
    <property type="protein sequence ID" value="MDZ5712195.1"/>
    <property type="molecule type" value="Genomic_DNA"/>
</dbReference>